<proteinExistence type="predicted"/>
<keyword evidence="2" id="KW-1185">Reference proteome</keyword>
<keyword evidence="1" id="KW-0255">Endonuclease</keyword>
<evidence type="ECO:0000313" key="1">
    <source>
        <dbReference type="EMBL" id="MEA5522257.1"/>
    </source>
</evidence>
<organism evidence="1 2">
    <name type="scientific">Limnoraphis robusta CCNP1315</name>
    <dbReference type="NCBI Taxonomy" id="3110306"/>
    <lineage>
        <taxon>Bacteria</taxon>
        <taxon>Bacillati</taxon>
        <taxon>Cyanobacteriota</taxon>
        <taxon>Cyanophyceae</taxon>
        <taxon>Oscillatoriophycideae</taxon>
        <taxon>Oscillatoriales</taxon>
        <taxon>Sirenicapillariaceae</taxon>
        <taxon>Limnoraphis</taxon>
    </lineage>
</organism>
<gene>
    <name evidence="1" type="ORF">VB854_25280</name>
</gene>
<protein>
    <submittedName>
        <fullName evidence="1">Restriction endonuclease subunit R</fullName>
    </submittedName>
</protein>
<dbReference type="RefSeq" id="WP_323274329.1">
    <property type="nucleotide sequence ID" value="NZ_JAYGHT010000154.1"/>
</dbReference>
<keyword evidence="1" id="KW-0378">Hydrolase</keyword>
<name>A0ABU5U4Y7_9CYAN</name>
<keyword evidence="1" id="KW-0540">Nuclease</keyword>
<comment type="caution">
    <text evidence="1">The sequence shown here is derived from an EMBL/GenBank/DDBJ whole genome shotgun (WGS) entry which is preliminary data.</text>
</comment>
<dbReference type="GO" id="GO:0004519">
    <property type="term" value="F:endonuclease activity"/>
    <property type="evidence" value="ECO:0007669"/>
    <property type="project" value="UniProtKB-KW"/>
</dbReference>
<accession>A0ABU5U4Y7</accession>
<dbReference type="EMBL" id="JAYGHT010000154">
    <property type="protein sequence ID" value="MEA5522257.1"/>
    <property type="molecule type" value="Genomic_DNA"/>
</dbReference>
<dbReference type="Proteomes" id="UP001301728">
    <property type="component" value="Unassembled WGS sequence"/>
</dbReference>
<evidence type="ECO:0000313" key="2">
    <source>
        <dbReference type="Proteomes" id="UP001301728"/>
    </source>
</evidence>
<reference evidence="1 2" key="1">
    <citation type="submission" date="2023-12" db="EMBL/GenBank/DDBJ databases">
        <title>Baltic Sea Cyanobacteria.</title>
        <authorList>
            <person name="Delbaje E."/>
            <person name="Fewer D.P."/>
            <person name="Shishido T.K."/>
        </authorList>
    </citation>
    <scope>NUCLEOTIDE SEQUENCE [LARGE SCALE GENOMIC DNA]</scope>
    <source>
        <strain evidence="1 2">CCNP 1315</strain>
    </source>
</reference>
<sequence>MIKVGQLERLTQNRIIKLFQNQLGYTYLGNWKDRENNRNIEAQYLTQWLTQRGINDTLINKTLRELDQAAALINSINPTVRGKI</sequence>